<feature type="transmembrane region" description="Helical" evidence="7">
    <location>
        <begin position="12"/>
        <end position="35"/>
    </location>
</feature>
<feature type="transmembrane region" description="Helical" evidence="7">
    <location>
        <begin position="82"/>
        <end position="106"/>
    </location>
</feature>
<comment type="subcellular location">
    <subcellularLocation>
        <location evidence="1">Cell membrane</location>
        <topology evidence="1">Multi-pass membrane protein</topology>
    </subcellularLocation>
</comment>
<keyword evidence="9" id="KW-1185">Reference proteome</keyword>
<reference evidence="8 9" key="1">
    <citation type="submission" date="2020-02" db="EMBL/GenBank/DDBJ databases">
        <title>The whole genome sequence of CPCC 205119.</title>
        <authorList>
            <person name="Jiang Z."/>
        </authorList>
    </citation>
    <scope>NUCLEOTIDE SEQUENCE [LARGE SCALE GENOMIC DNA]</scope>
    <source>
        <strain evidence="8 9">CPCC 205119</strain>
    </source>
</reference>
<evidence type="ECO:0000256" key="7">
    <source>
        <dbReference type="SAM" id="Phobius"/>
    </source>
</evidence>
<name>A0A7K3WD06_9ACTN</name>
<protein>
    <submittedName>
        <fullName evidence="8">DUF350 domain-containing protein</fullName>
    </submittedName>
</protein>
<comment type="caution">
    <text evidence="8">The sequence shown here is derived from an EMBL/GenBank/DDBJ whole genome shotgun (WGS) entry which is preliminary data.</text>
</comment>
<keyword evidence="4 7" id="KW-0812">Transmembrane</keyword>
<gene>
    <name evidence="8" type="ORF">G1H19_07435</name>
</gene>
<dbReference type="EMBL" id="JAAGWK010000010">
    <property type="protein sequence ID" value="NEL53829.1"/>
    <property type="molecule type" value="Genomic_DNA"/>
</dbReference>
<sequence length="146" mass="15128">MITETQWGDIATGLGALLAYVAVAVVILVLGFVLTDLTTPGKLGTLICTDRNVNATIVAATNLLAVGAIVTMAIWSTHDDFAYGLVTTAVFGLVGVLLLAAVDWLVDKLTPGYLPELIVGQQFHPASVFVGVAHLVIGVVIAVSIT</sequence>
<evidence type="ECO:0000313" key="9">
    <source>
        <dbReference type="Proteomes" id="UP000470470"/>
    </source>
</evidence>
<accession>A0A7K3WD06</accession>
<keyword evidence="3" id="KW-1003">Cell membrane</keyword>
<proteinExistence type="inferred from homology"/>
<dbReference type="Pfam" id="PF03994">
    <property type="entry name" value="DUF350"/>
    <property type="match status" value="1"/>
</dbReference>
<evidence type="ECO:0000256" key="5">
    <source>
        <dbReference type="ARBA" id="ARBA00022989"/>
    </source>
</evidence>
<evidence type="ECO:0000256" key="4">
    <source>
        <dbReference type="ARBA" id="ARBA00022692"/>
    </source>
</evidence>
<dbReference type="GO" id="GO:0005886">
    <property type="term" value="C:plasma membrane"/>
    <property type="evidence" value="ECO:0007669"/>
    <property type="project" value="UniProtKB-SubCell"/>
</dbReference>
<comment type="similarity">
    <text evidence="2">Belongs to the UPF0719 family.</text>
</comment>
<evidence type="ECO:0000313" key="8">
    <source>
        <dbReference type="EMBL" id="NEL53829.1"/>
    </source>
</evidence>
<evidence type="ECO:0000256" key="3">
    <source>
        <dbReference type="ARBA" id="ARBA00022475"/>
    </source>
</evidence>
<keyword evidence="6 7" id="KW-0472">Membrane</keyword>
<dbReference type="InterPro" id="IPR007140">
    <property type="entry name" value="DUF350"/>
</dbReference>
<feature type="transmembrane region" description="Helical" evidence="7">
    <location>
        <begin position="126"/>
        <end position="145"/>
    </location>
</feature>
<evidence type="ECO:0000256" key="1">
    <source>
        <dbReference type="ARBA" id="ARBA00004651"/>
    </source>
</evidence>
<keyword evidence="5 7" id="KW-1133">Transmembrane helix</keyword>
<organism evidence="8 9">
    <name type="scientific">Goekera deserti</name>
    <dbReference type="NCBI Taxonomy" id="2497753"/>
    <lineage>
        <taxon>Bacteria</taxon>
        <taxon>Bacillati</taxon>
        <taxon>Actinomycetota</taxon>
        <taxon>Actinomycetes</taxon>
        <taxon>Geodermatophilales</taxon>
        <taxon>Geodermatophilaceae</taxon>
        <taxon>Goekera</taxon>
    </lineage>
</organism>
<evidence type="ECO:0000256" key="2">
    <source>
        <dbReference type="ARBA" id="ARBA00005779"/>
    </source>
</evidence>
<dbReference type="Proteomes" id="UP000470470">
    <property type="component" value="Unassembled WGS sequence"/>
</dbReference>
<feature type="transmembrane region" description="Helical" evidence="7">
    <location>
        <begin position="55"/>
        <end position="75"/>
    </location>
</feature>
<dbReference type="AlphaFoldDB" id="A0A7K3WD06"/>
<dbReference type="RefSeq" id="WP_152729776.1">
    <property type="nucleotide sequence ID" value="NZ_JAABOZ010000002.1"/>
</dbReference>
<evidence type="ECO:0000256" key="6">
    <source>
        <dbReference type="ARBA" id="ARBA00023136"/>
    </source>
</evidence>